<evidence type="ECO:0000313" key="9">
    <source>
        <dbReference type="Proteomes" id="UP000095780"/>
    </source>
</evidence>
<dbReference type="EMBL" id="WKRD01000002">
    <property type="protein sequence ID" value="MSC56415.1"/>
    <property type="molecule type" value="Genomic_DNA"/>
</dbReference>
<evidence type="ECO:0000313" key="7">
    <source>
        <dbReference type="EMBL" id="RHL72477.1"/>
    </source>
</evidence>
<sequence length="85" mass="9314">MRLCELKGKTVINDTDCCILGFVVDIDFDPSSGCILALIVPGPARLCGLLGRDFEYVIPFKCIRTIGPDIILVSICPEKVKQKCI</sequence>
<gene>
    <name evidence="7" type="ORF">DW007_01060</name>
    <name evidence="6" type="ORF">DW811_03670</name>
    <name evidence="5" type="ORF">DW858_04455</name>
    <name evidence="2" type="ORF">ERS852490_01540</name>
    <name evidence="3" type="ORF">ERS852492_00771</name>
    <name evidence="4" type="ORF">GKE48_02955</name>
</gene>
<dbReference type="SUPFAM" id="SSF50346">
    <property type="entry name" value="PRC-barrel domain"/>
    <property type="match status" value="1"/>
</dbReference>
<proteinExistence type="predicted"/>
<dbReference type="Proteomes" id="UP000284794">
    <property type="component" value="Unassembled WGS sequence"/>
</dbReference>
<reference evidence="10 11" key="2">
    <citation type="submission" date="2018-08" db="EMBL/GenBank/DDBJ databases">
        <title>A genome reference for cultivated species of the human gut microbiota.</title>
        <authorList>
            <person name="Zou Y."/>
            <person name="Xue W."/>
            <person name="Luo G."/>
        </authorList>
    </citation>
    <scope>NUCLEOTIDE SEQUENCE [LARGE SCALE GENOMIC DNA]</scope>
    <source>
        <strain evidence="7 11">AF36-7BH</strain>
        <strain evidence="6 10">AM32-2AC</strain>
        <strain evidence="5 12">AM37-3BH</strain>
    </source>
</reference>
<evidence type="ECO:0000313" key="4">
    <source>
        <dbReference type="EMBL" id="MSC56415.1"/>
    </source>
</evidence>
<dbReference type="EMBL" id="QSIS01000003">
    <property type="protein sequence ID" value="RHD10157.1"/>
    <property type="molecule type" value="Genomic_DNA"/>
</dbReference>
<dbReference type="EMBL" id="CZBU01000003">
    <property type="protein sequence ID" value="CUQ77396.1"/>
    <property type="molecule type" value="Genomic_DNA"/>
</dbReference>
<dbReference type="Proteomes" id="UP000095621">
    <property type="component" value="Unassembled WGS sequence"/>
</dbReference>
<organism evidence="2 8">
    <name type="scientific">Lachnospira eligens</name>
    <dbReference type="NCBI Taxonomy" id="39485"/>
    <lineage>
        <taxon>Bacteria</taxon>
        <taxon>Bacillati</taxon>
        <taxon>Bacillota</taxon>
        <taxon>Clostridia</taxon>
        <taxon>Lachnospirales</taxon>
        <taxon>Lachnospiraceae</taxon>
        <taxon>Lachnospira</taxon>
    </lineage>
</organism>
<feature type="domain" description="PRC-barrel" evidence="1">
    <location>
        <begin position="2"/>
        <end position="74"/>
    </location>
</feature>
<dbReference type="PANTHER" id="PTHR40061">
    <property type="entry name" value="SPORULATION PROTEIN YLMC-RELATED"/>
    <property type="match status" value="1"/>
</dbReference>
<evidence type="ECO:0000259" key="1">
    <source>
        <dbReference type="Pfam" id="PF05239"/>
    </source>
</evidence>
<accession>A0A174YZN8</accession>
<dbReference type="Proteomes" id="UP000285844">
    <property type="component" value="Unassembled WGS sequence"/>
</dbReference>
<dbReference type="Pfam" id="PF05239">
    <property type="entry name" value="PRC"/>
    <property type="match status" value="1"/>
</dbReference>
<evidence type="ECO:0000313" key="12">
    <source>
        <dbReference type="Proteomes" id="UP000285844"/>
    </source>
</evidence>
<dbReference type="EMBL" id="QSHM01000003">
    <property type="protein sequence ID" value="RHC14296.1"/>
    <property type="molecule type" value="Genomic_DNA"/>
</dbReference>
<dbReference type="Proteomes" id="UP000095780">
    <property type="component" value="Unassembled WGS sequence"/>
</dbReference>
<evidence type="ECO:0000313" key="3">
    <source>
        <dbReference type="EMBL" id="CUQ81493.1"/>
    </source>
</evidence>
<dbReference type="EMBL" id="QROY01000001">
    <property type="protein sequence ID" value="RHL72477.1"/>
    <property type="molecule type" value="Genomic_DNA"/>
</dbReference>
<dbReference type="Gene3D" id="2.30.30.240">
    <property type="entry name" value="PRC-barrel domain"/>
    <property type="match status" value="1"/>
</dbReference>
<evidence type="ECO:0000313" key="11">
    <source>
        <dbReference type="Proteomes" id="UP000285201"/>
    </source>
</evidence>
<dbReference type="InterPro" id="IPR027275">
    <property type="entry name" value="PRC-brl_dom"/>
</dbReference>
<dbReference type="NCBIfam" id="TIGR02888">
    <property type="entry name" value="spore_YlmC_YmxH"/>
    <property type="match status" value="1"/>
</dbReference>
<evidence type="ECO:0000313" key="10">
    <source>
        <dbReference type="Proteomes" id="UP000284794"/>
    </source>
</evidence>
<reference evidence="4 13" key="3">
    <citation type="journal article" date="2019" name="Nat. Med.">
        <title>A library of human gut bacterial isolates paired with longitudinal multiomics data enables mechanistic microbiome research.</title>
        <authorList>
            <person name="Poyet M."/>
            <person name="Groussin M."/>
            <person name="Gibbons S.M."/>
            <person name="Avila-Pacheco J."/>
            <person name="Jiang X."/>
            <person name="Kearney S.M."/>
            <person name="Perrotta A.R."/>
            <person name="Berdy B."/>
            <person name="Zhao S."/>
            <person name="Lieberman T.D."/>
            <person name="Swanson P.K."/>
            <person name="Smith M."/>
            <person name="Roesemann S."/>
            <person name="Alexander J.E."/>
            <person name="Rich S.A."/>
            <person name="Livny J."/>
            <person name="Vlamakis H."/>
            <person name="Clish C."/>
            <person name="Bullock K."/>
            <person name="Deik A."/>
            <person name="Scott J."/>
            <person name="Pierce K.A."/>
            <person name="Xavier R.J."/>
            <person name="Alm E.J."/>
        </authorList>
    </citation>
    <scope>NUCLEOTIDE SEQUENCE [LARGE SCALE GENOMIC DNA]</scope>
    <source>
        <strain evidence="4 13">BIOML-A1</strain>
    </source>
</reference>
<evidence type="ECO:0000313" key="13">
    <source>
        <dbReference type="Proteomes" id="UP000481964"/>
    </source>
</evidence>
<dbReference type="Proteomes" id="UP000481964">
    <property type="component" value="Unassembled WGS sequence"/>
</dbReference>
<reference evidence="8 9" key="1">
    <citation type="submission" date="2015-09" db="EMBL/GenBank/DDBJ databases">
        <authorList>
            <consortium name="Pathogen Informatics"/>
        </authorList>
    </citation>
    <scope>NUCLEOTIDE SEQUENCE [LARGE SCALE GENOMIC DNA]</scope>
    <source>
        <strain evidence="2 8">2789STDY5834875</strain>
        <strain evidence="3 9">2789STDY5834878</strain>
    </source>
</reference>
<name>A0A174YZN8_9FIRM</name>
<evidence type="ECO:0000313" key="8">
    <source>
        <dbReference type="Proteomes" id="UP000095621"/>
    </source>
</evidence>
<dbReference type="InterPro" id="IPR014238">
    <property type="entry name" value="Spore_YlmC/YmxH"/>
</dbReference>
<dbReference type="InterPro" id="IPR011033">
    <property type="entry name" value="PRC_barrel-like_sf"/>
</dbReference>
<dbReference type="RefSeq" id="WP_022097253.1">
    <property type="nucleotide sequence ID" value="NZ_CABIXW010000002.1"/>
</dbReference>
<dbReference type="PANTHER" id="PTHR40061:SF1">
    <property type="entry name" value="SPORULATION PROTEIN YLMC-RELATED"/>
    <property type="match status" value="1"/>
</dbReference>
<protein>
    <submittedName>
        <fullName evidence="2">Sporulation protein, YlmC/YmxH family</fullName>
    </submittedName>
    <submittedName>
        <fullName evidence="4">YlmC/YmxH family sporulation protein</fullName>
    </submittedName>
</protein>
<evidence type="ECO:0000313" key="5">
    <source>
        <dbReference type="EMBL" id="RHC14296.1"/>
    </source>
</evidence>
<dbReference type="Proteomes" id="UP000285201">
    <property type="component" value="Unassembled WGS sequence"/>
</dbReference>
<evidence type="ECO:0000313" key="6">
    <source>
        <dbReference type="EMBL" id="RHD10157.1"/>
    </source>
</evidence>
<evidence type="ECO:0000313" key="2">
    <source>
        <dbReference type="EMBL" id="CUQ77396.1"/>
    </source>
</evidence>
<dbReference type="OrthoDB" id="6024937at2"/>
<dbReference type="AlphaFoldDB" id="A0A174YZN8"/>
<dbReference type="EMBL" id="CZBV01000002">
    <property type="protein sequence ID" value="CUQ81493.1"/>
    <property type="molecule type" value="Genomic_DNA"/>
</dbReference>